<dbReference type="GO" id="GO:0004571">
    <property type="term" value="F:mannosyl-oligosaccharide 1,2-alpha-mannosidase activity"/>
    <property type="evidence" value="ECO:0007669"/>
    <property type="project" value="InterPro"/>
</dbReference>
<dbReference type="PANTHER" id="PTHR45679">
    <property type="entry name" value="ER DEGRADATION-ENHANCING ALPHA-MANNOSIDASE-LIKE PROTEIN 2"/>
    <property type="match status" value="1"/>
</dbReference>
<dbReference type="GO" id="GO:0005509">
    <property type="term" value="F:calcium ion binding"/>
    <property type="evidence" value="ECO:0007669"/>
    <property type="project" value="InterPro"/>
</dbReference>
<evidence type="ECO:0000256" key="8">
    <source>
        <dbReference type="ARBA" id="ARBA00023180"/>
    </source>
</evidence>
<evidence type="ECO:0000256" key="6">
    <source>
        <dbReference type="ARBA" id="ARBA00022989"/>
    </source>
</evidence>
<dbReference type="InterPro" id="IPR012341">
    <property type="entry name" value="6hp_glycosidase-like_sf"/>
</dbReference>
<dbReference type="AlphaFoldDB" id="A0A8W8LS36"/>
<comment type="cofactor">
    <cofactor evidence="11">
        <name>Ca(2+)</name>
        <dbReference type="ChEBI" id="CHEBI:29108"/>
    </cofactor>
</comment>
<keyword evidence="11" id="KW-0479">Metal-binding</keyword>
<accession>A0A8W8LS36</accession>
<keyword evidence="11" id="KW-0106">Calcium</keyword>
<keyword evidence="12" id="KW-0326">Glycosidase</keyword>
<keyword evidence="12" id="KW-0378">Hydrolase</keyword>
<dbReference type="EC" id="3.2.1.-" evidence="12"/>
<dbReference type="InterPro" id="IPR044674">
    <property type="entry name" value="EDEM1/2/3"/>
</dbReference>
<reference evidence="13" key="1">
    <citation type="submission" date="2022-08" db="UniProtKB">
        <authorList>
            <consortium name="EnsemblMetazoa"/>
        </authorList>
    </citation>
    <scope>IDENTIFICATION</scope>
    <source>
        <strain evidence="13">05x7-T-G4-1.051#20</strain>
    </source>
</reference>
<dbReference type="GO" id="GO:0005789">
    <property type="term" value="C:endoplasmic reticulum membrane"/>
    <property type="evidence" value="ECO:0007669"/>
    <property type="project" value="UniProtKB-SubCell"/>
</dbReference>
<keyword evidence="3" id="KW-0812">Transmembrane</keyword>
<dbReference type="Gene3D" id="1.50.10.10">
    <property type="match status" value="1"/>
</dbReference>
<keyword evidence="7" id="KW-0472">Membrane</keyword>
<dbReference type="FunFam" id="1.50.10.10:FF:000016">
    <property type="entry name" value="alpha-1,2-Mannosidase"/>
    <property type="match status" value="1"/>
</dbReference>
<name>A0A8W8LS36_MAGGI</name>
<dbReference type="InterPro" id="IPR036026">
    <property type="entry name" value="Seven-hairpin_glycosidases"/>
</dbReference>
<keyword evidence="5" id="KW-0735">Signal-anchor</keyword>
<proteinExistence type="inferred from homology"/>
<evidence type="ECO:0000256" key="10">
    <source>
        <dbReference type="PIRSR" id="PIRSR601382-1"/>
    </source>
</evidence>
<feature type="active site" evidence="10">
    <location>
        <position position="272"/>
    </location>
</feature>
<dbReference type="Pfam" id="PF01532">
    <property type="entry name" value="Glyco_hydro_47"/>
    <property type="match status" value="1"/>
</dbReference>
<evidence type="ECO:0000256" key="5">
    <source>
        <dbReference type="ARBA" id="ARBA00022968"/>
    </source>
</evidence>
<dbReference type="GO" id="GO:0005975">
    <property type="term" value="P:carbohydrate metabolic process"/>
    <property type="evidence" value="ECO:0007669"/>
    <property type="project" value="InterPro"/>
</dbReference>
<comment type="function">
    <text evidence="9">Extracts misfolded glycoproteins, but not glycoproteins undergoing productive folding, from the calnexin cycle. It is directly involved in endoplasmic reticulum-associated degradation (ERAD) and targets misfolded glycoproteins for degradation in an N-glycan-independent manner, probably by forming a complex with SEL1L. It has low mannosidase activity, catalyzing mannose trimming from Man8GlcNAc2 to Man7GlcNAc2.</text>
</comment>
<organism evidence="13 14">
    <name type="scientific">Magallana gigas</name>
    <name type="common">Pacific oyster</name>
    <name type="synonym">Crassostrea gigas</name>
    <dbReference type="NCBI Taxonomy" id="29159"/>
    <lineage>
        <taxon>Eukaryota</taxon>
        <taxon>Metazoa</taxon>
        <taxon>Spiralia</taxon>
        <taxon>Lophotrochozoa</taxon>
        <taxon>Mollusca</taxon>
        <taxon>Bivalvia</taxon>
        <taxon>Autobranchia</taxon>
        <taxon>Pteriomorphia</taxon>
        <taxon>Ostreida</taxon>
        <taxon>Ostreoidea</taxon>
        <taxon>Ostreidae</taxon>
        <taxon>Magallana</taxon>
    </lineage>
</organism>
<sequence>MTLSNLLYIKTGDIDPYDKEYGYFSEKDRLETLDSVRKTFTFGYDSYMKYAYPSDELNPIFCEGRGPDYEDPSNININDVLGDYMLTLVDTLDTLAIMGNVTEFKRAVQLVIDNLSFDKPSTVQVFEVTIRIIGSLLSTHLIITDQEQPFGDLKPTDYNNELLMLANDIASRLLPAFENTATGIPFPRVKLDQGVPEDCINETCTSGAGSLVMEFGVLSRLTGDPIYESYARRAVKRLWEYRSNITGLLGNVINIQTGQWKGQMSGLGAGLDSFYEYLLKTYILFGENEDYKMFKEMYDSIKFHMRRGRLKCNKGDGNPPIYVNVNMKTGETVNHWVDSLQAAWTAVQVLNGDIDEAICSHALYYSIWKKYGVLPERYNWYLRVPEVTFYPLRPELIESTYFLYQATKNPFYLHVGRDILNNLNNYTHAECGYATIHDVNDKTKEDRMESFFLSETCKYLYLLFDKDNHLNKAESRYVFNTEGHVFPIDDRFRRKPWETEGAESEAPSTVLSVVNVKKNSTFSNCETVSDEQKFFMPMKSPYYQQMKSAVGIGD</sequence>
<evidence type="ECO:0000256" key="11">
    <source>
        <dbReference type="PIRSR" id="PIRSR601382-2"/>
    </source>
</evidence>
<keyword evidence="6" id="KW-1133">Transmembrane helix</keyword>
<evidence type="ECO:0000256" key="7">
    <source>
        <dbReference type="ARBA" id="ARBA00023136"/>
    </source>
</evidence>
<evidence type="ECO:0000256" key="12">
    <source>
        <dbReference type="RuleBase" id="RU361193"/>
    </source>
</evidence>
<evidence type="ECO:0000313" key="14">
    <source>
        <dbReference type="Proteomes" id="UP000005408"/>
    </source>
</evidence>
<dbReference type="GO" id="GO:0044322">
    <property type="term" value="C:endoplasmic reticulum quality control compartment"/>
    <property type="evidence" value="ECO:0007669"/>
    <property type="project" value="GOC"/>
</dbReference>
<evidence type="ECO:0000313" key="13">
    <source>
        <dbReference type="EnsemblMetazoa" id="G29391.1:cds"/>
    </source>
</evidence>
<feature type="binding site" evidence="11">
    <location>
        <position position="481"/>
    </location>
    <ligand>
        <name>Ca(2+)</name>
        <dbReference type="ChEBI" id="CHEBI:29108"/>
    </ligand>
</feature>
<evidence type="ECO:0000256" key="4">
    <source>
        <dbReference type="ARBA" id="ARBA00022824"/>
    </source>
</evidence>
<dbReference type="SUPFAM" id="SSF48225">
    <property type="entry name" value="Seven-hairpin glycosidases"/>
    <property type="match status" value="1"/>
</dbReference>
<dbReference type="Proteomes" id="UP000005408">
    <property type="component" value="Unassembled WGS sequence"/>
</dbReference>
<keyword evidence="4" id="KW-0256">Endoplasmic reticulum</keyword>
<dbReference type="PRINTS" id="PR00747">
    <property type="entry name" value="GLYHDRLASE47"/>
</dbReference>
<keyword evidence="14" id="KW-1185">Reference proteome</keyword>
<comment type="subcellular location">
    <subcellularLocation>
        <location evidence="1">Endoplasmic reticulum membrane</location>
        <topology evidence="1">Single-pass type II membrane protein</topology>
    </subcellularLocation>
</comment>
<dbReference type="EnsemblMetazoa" id="G29391.1">
    <property type="protein sequence ID" value="G29391.1:cds"/>
    <property type="gene ID" value="G29391"/>
</dbReference>
<evidence type="ECO:0000256" key="1">
    <source>
        <dbReference type="ARBA" id="ARBA00004648"/>
    </source>
</evidence>
<comment type="similarity">
    <text evidence="2 12">Belongs to the glycosyl hydrolase 47 family.</text>
</comment>
<keyword evidence="8" id="KW-0325">Glycoprotein</keyword>
<feature type="active site" description="Proton donor" evidence="10">
    <location>
        <position position="127"/>
    </location>
</feature>
<dbReference type="GO" id="GO:1904380">
    <property type="term" value="P:endoplasmic reticulum mannose trimming"/>
    <property type="evidence" value="ECO:0007669"/>
    <property type="project" value="InterPro"/>
</dbReference>
<feature type="active site" description="Proton donor" evidence="10">
    <location>
        <position position="376"/>
    </location>
</feature>
<evidence type="ECO:0000256" key="3">
    <source>
        <dbReference type="ARBA" id="ARBA00022692"/>
    </source>
</evidence>
<evidence type="ECO:0000256" key="9">
    <source>
        <dbReference type="ARBA" id="ARBA00060207"/>
    </source>
</evidence>
<dbReference type="PANTHER" id="PTHR45679:SF5">
    <property type="entry name" value="ER DEGRADATION-ENHANCING ALPHA-MANNOSIDASE-LIKE PROTEIN 1"/>
    <property type="match status" value="1"/>
</dbReference>
<evidence type="ECO:0000256" key="2">
    <source>
        <dbReference type="ARBA" id="ARBA00007658"/>
    </source>
</evidence>
<protein>
    <recommendedName>
        <fullName evidence="12">alpha-1,2-Mannosidase</fullName>
        <ecNumber evidence="12">3.2.1.-</ecNumber>
    </recommendedName>
</protein>
<dbReference type="InterPro" id="IPR001382">
    <property type="entry name" value="Glyco_hydro_47"/>
</dbReference>
<feature type="active site" evidence="10">
    <location>
        <position position="395"/>
    </location>
</feature>